<dbReference type="Proteomes" id="UP000663722">
    <property type="component" value="Chromosome"/>
</dbReference>
<organism evidence="1 2">
    <name type="scientific">Desulfonema magnum</name>
    <dbReference type="NCBI Taxonomy" id="45655"/>
    <lineage>
        <taxon>Bacteria</taxon>
        <taxon>Pseudomonadati</taxon>
        <taxon>Thermodesulfobacteriota</taxon>
        <taxon>Desulfobacteria</taxon>
        <taxon>Desulfobacterales</taxon>
        <taxon>Desulfococcaceae</taxon>
        <taxon>Desulfonema</taxon>
    </lineage>
</organism>
<name>A0A975BKU3_9BACT</name>
<dbReference type="KEGG" id="dmm:dnm_033780"/>
<sequence length="40" mass="4834">MLNNITIASKSKPRKVRSSAFRACLKNDKYPRKRAWRFFF</sequence>
<gene>
    <name evidence="1" type="ORF">dnm_033780</name>
</gene>
<accession>A0A975BKU3</accession>
<proteinExistence type="predicted"/>
<reference evidence="1" key="1">
    <citation type="journal article" date="2021" name="Microb. Physiol.">
        <title>Proteogenomic Insights into the Physiology of Marine, Sulfate-Reducing, Filamentous Desulfonema limicola and Desulfonema magnum.</title>
        <authorList>
            <person name="Schnaars V."/>
            <person name="Wohlbrand L."/>
            <person name="Scheve S."/>
            <person name="Hinrichs C."/>
            <person name="Reinhardt R."/>
            <person name="Rabus R."/>
        </authorList>
    </citation>
    <scope>NUCLEOTIDE SEQUENCE</scope>
    <source>
        <strain evidence="1">4be13</strain>
    </source>
</reference>
<protein>
    <submittedName>
        <fullName evidence="1">Uncharacterized protein</fullName>
    </submittedName>
</protein>
<keyword evidence="2" id="KW-1185">Reference proteome</keyword>
<dbReference type="EMBL" id="CP061800">
    <property type="protein sequence ID" value="QTA87346.1"/>
    <property type="molecule type" value="Genomic_DNA"/>
</dbReference>
<evidence type="ECO:0000313" key="2">
    <source>
        <dbReference type="Proteomes" id="UP000663722"/>
    </source>
</evidence>
<evidence type="ECO:0000313" key="1">
    <source>
        <dbReference type="EMBL" id="QTA87346.1"/>
    </source>
</evidence>
<dbReference type="AlphaFoldDB" id="A0A975BKU3"/>